<comment type="caution">
    <text evidence="1">The sequence shown here is derived from an EMBL/GenBank/DDBJ whole genome shotgun (WGS) entry which is preliminary data.</text>
</comment>
<organism evidence="1 2">
    <name type="scientific">Pseudomonas fragi</name>
    <dbReference type="NCBI Taxonomy" id="296"/>
    <lineage>
        <taxon>Bacteria</taxon>
        <taxon>Pseudomonadati</taxon>
        <taxon>Pseudomonadota</taxon>
        <taxon>Gammaproteobacteria</taxon>
        <taxon>Pseudomonadales</taxon>
        <taxon>Pseudomonadaceae</taxon>
        <taxon>Pseudomonas</taxon>
    </lineage>
</organism>
<reference evidence="1 2" key="1">
    <citation type="submission" date="2017-08" db="EMBL/GenBank/DDBJ databases">
        <title>Genomic and metabolic characterisation of spoilage-associated Pseudomonas species.</title>
        <authorList>
            <person name="Stanborough T."/>
            <person name="Fegan N."/>
            <person name="Powell S.M."/>
            <person name="Singh T."/>
            <person name="Tamplin M.L."/>
            <person name="Chandry P.S."/>
        </authorList>
    </citation>
    <scope>NUCLEOTIDE SEQUENCE [LARGE SCALE GENOMIC DNA]</scope>
    <source>
        <strain evidence="1 2">F1801</strain>
    </source>
</reference>
<dbReference type="Proteomes" id="UP000215861">
    <property type="component" value="Unassembled WGS sequence"/>
</dbReference>
<sequence>MGHETFRADVQYNDLKGTAAADRHDNRDFSKYLEEKGLIRDNETLIGIELWSGEVHGTLQNQPVYVTALVSTGGRYDTIHEEVISGQPVQVRKIDLEMPLNEFFGLFKRFAISISNFDLTGREIAFAD</sequence>
<proteinExistence type="predicted"/>
<dbReference type="OrthoDB" id="582647at2"/>
<protein>
    <submittedName>
        <fullName evidence="1">Uncharacterized protein</fullName>
    </submittedName>
</protein>
<evidence type="ECO:0000313" key="1">
    <source>
        <dbReference type="EMBL" id="PAA11344.1"/>
    </source>
</evidence>
<gene>
    <name evidence="1" type="ORF">CJU81_13145</name>
</gene>
<accession>A0A267AHR5</accession>
<dbReference type="AlphaFoldDB" id="A0A267AHR5"/>
<name>A0A267AHR5_PSEFR</name>
<dbReference type="EMBL" id="NQKQ01000012">
    <property type="protein sequence ID" value="PAA11344.1"/>
    <property type="molecule type" value="Genomic_DNA"/>
</dbReference>
<evidence type="ECO:0000313" key="2">
    <source>
        <dbReference type="Proteomes" id="UP000215861"/>
    </source>
</evidence>
<dbReference type="RefSeq" id="WP_095036975.1">
    <property type="nucleotide sequence ID" value="NZ_NQKQ01000012.1"/>
</dbReference>